<reference evidence="4 5" key="1">
    <citation type="submission" date="2018-03" db="EMBL/GenBank/DDBJ databases">
        <title>Genomic Encyclopedia of Archaeal and Bacterial Type Strains, Phase II (KMG-II): from individual species to whole genera.</title>
        <authorList>
            <person name="Goeker M."/>
        </authorList>
    </citation>
    <scope>NUCLEOTIDE SEQUENCE [LARGE SCALE GENOMIC DNA]</scope>
    <source>
        <strain evidence="4 5">DSM 28229</strain>
    </source>
</reference>
<evidence type="ECO:0000259" key="2">
    <source>
        <dbReference type="Pfam" id="PF02543"/>
    </source>
</evidence>
<dbReference type="Gene3D" id="3.30.420.40">
    <property type="match status" value="1"/>
</dbReference>
<dbReference type="PANTHER" id="PTHR34847:SF1">
    <property type="entry name" value="NODULATION PROTEIN U"/>
    <property type="match status" value="1"/>
</dbReference>
<dbReference type="RefSeq" id="WP_109616896.1">
    <property type="nucleotide sequence ID" value="NZ_QGDO01000002.1"/>
</dbReference>
<dbReference type="Proteomes" id="UP000245535">
    <property type="component" value="Unassembled WGS sequence"/>
</dbReference>
<dbReference type="InterPro" id="IPR031730">
    <property type="entry name" value="Carbam_trans_C"/>
</dbReference>
<dbReference type="OrthoDB" id="9780777at2"/>
<dbReference type="AlphaFoldDB" id="A0A315ZBU1"/>
<name>A0A315ZBU1_SEDFL</name>
<proteinExistence type="inferred from homology"/>
<sequence length="555" mass="63247">MARPTLAIYGIKDRNDYGRASFTHDHNLCLMENGKVLEYLQLERYSRFKYDNRLDLFLEELIDRKVLDLPSQFDFVSVNSFAGNAFISKSGRIRFEANRTKELATDLEEAFGWFETKKWKGWEIPSWNCSQELAHLGSCLPFYGEFKENSLLIHFDGGASLSNFSAFQFKNGKFKLLEAHWKLGFLSRFFNDNPLVFALMETQRGDHCSIPGKLMGYAALGQYDEKIAQWLHQHDYFKDYWNKPKELLRSINQHFGLSLANFDMKEAFFQNIAATFQGIFEEVLLENIYRLQKDTNTDYLYYSGGSALNIVANSRLVSEQQFQDVFIPPCCNDSGLSLGAASLLEFKKHGKVENHSPYLNSLGLKKEKELSYNENTIQELAQIIMQEGIVGICNGHGEIGPRALGNRSIIALPNSTEIAKKVSEECKGREWYRPIAPIMLASVAQKVTDQDVHELSKYMLLDFPIKEEFRADLAGVTHTNNTARIQAINHKDENPFMFDLLSFLYKNHGVKALINTSFNAGGEPIVHTGKEAIKSAKNMKLDAVIVNGELIRLKD</sequence>
<dbReference type="Gene3D" id="3.90.870.20">
    <property type="entry name" value="Carbamoyltransferase, C-terminal domain"/>
    <property type="match status" value="1"/>
</dbReference>
<keyword evidence="5" id="KW-1185">Reference proteome</keyword>
<gene>
    <name evidence="4" type="ORF">BC781_102317</name>
</gene>
<dbReference type="InterPro" id="IPR038152">
    <property type="entry name" value="Carbam_trans_C_sf"/>
</dbReference>
<dbReference type="InterPro" id="IPR003696">
    <property type="entry name" value="Carbtransf_dom"/>
</dbReference>
<evidence type="ECO:0000259" key="3">
    <source>
        <dbReference type="Pfam" id="PF16861"/>
    </source>
</evidence>
<protein>
    <submittedName>
        <fullName evidence="4">Carbamoyltransferase</fullName>
    </submittedName>
</protein>
<dbReference type="EMBL" id="QGDO01000002">
    <property type="protein sequence ID" value="PWJ42772.1"/>
    <property type="molecule type" value="Genomic_DNA"/>
</dbReference>
<dbReference type="GO" id="GO:0016740">
    <property type="term" value="F:transferase activity"/>
    <property type="evidence" value="ECO:0007669"/>
    <property type="project" value="UniProtKB-KW"/>
</dbReference>
<keyword evidence="4" id="KW-0808">Transferase</keyword>
<accession>A0A315ZBU1</accession>
<evidence type="ECO:0000256" key="1">
    <source>
        <dbReference type="ARBA" id="ARBA00006129"/>
    </source>
</evidence>
<dbReference type="InterPro" id="IPR051338">
    <property type="entry name" value="NodU/CmcH_Carbamoyltrnsfr"/>
</dbReference>
<feature type="domain" description="Carbamoyltransferase" evidence="2">
    <location>
        <begin position="207"/>
        <end position="341"/>
    </location>
</feature>
<comment type="caution">
    <text evidence="4">The sequence shown here is derived from an EMBL/GenBank/DDBJ whole genome shotgun (WGS) entry which is preliminary data.</text>
</comment>
<evidence type="ECO:0000313" key="4">
    <source>
        <dbReference type="EMBL" id="PWJ42772.1"/>
    </source>
</evidence>
<comment type="similarity">
    <text evidence="1">Belongs to the NodU/CmcH family.</text>
</comment>
<feature type="domain" description="Carbamoyltransferase C-terminal" evidence="3">
    <location>
        <begin position="381"/>
        <end position="551"/>
    </location>
</feature>
<dbReference type="CDD" id="cd24033">
    <property type="entry name" value="ASKHA_NBD_NodU_CmcH-like_N"/>
    <property type="match status" value="1"/>
</dbReference>
<dbReference type="Pfam" id="PF16861">
    <property type="entry name" value="Carbam_trans_C"/>
    <property type="match status" value="1"/>
</dbReference>
<organism evidence="4 5">
    <name type="scientific">Sediminitomix flava</name>
    <dbReference type="NCBI Taxonomy" id="379075"/>
    <lineage>
        <taxon>Bacteria</taxon>
        <taxon>Pseudomonadati</taxon>
        <taxon>Bacteroidota</taxon>
        <taxon>Cytophagia</taxon>
        <taxon>Cytophagales</taxon>
        <taxon>Flammeovirgaceae</taxon>
        <taxon>Sediminitomix</taxon>
    </lineage>
</organism>
<dbReference type="Pfam" id="PF02543">
    <property type="entry name" value="Carbam_trans_N"/>
    <property type="match status" value="1"/>
</dbReference>
<evidence type="ECO:0000313" key="5">
    <source>
        <dbReference type="Proteomes" id="UP000245535"/>
    </source>
</evidence>
<dbReference type="PANTHER" id="PTHR34847">
    <property type="entry name" value="NODULATION PROTEIN U"/>
    <property type="match status" value="1"/>
</dbReference>